<dbReference type="EMBL" id="DS762878">
    <property type="protein sequence ID" value="EEC08744.1"/>
    <property type="molecule type" value="Genomic_DNA"/>
</dbReference>
<dbReference type="EMBL" id="ABJB010451169">
    <property type="status" value="NOT_ANNOTATED_CDS"/>
    <property type="molecule type" value="Genomic_DNA"/>
</dbReference>
<dbReference type="HOGENOM" id="CLU_1929877_0_0_1"/>
<reference evidence="1 3" key="1">
    <citation type="submission" date="2008-03" db="EMBL/GenBank/DDBJ databases">
        <title>Annotation of Ixodes scapularis.</title>
        <authorList>
            <consortium name="Ixodes scapularis Genome Project Consortium"/>
            <person name="Caler E."/>
            <person name="Hannick L.I."/>
            <person name="Bidwell S."/>
            <person name="Joardar V."/>
            <person name="Thiagarajan M."/>
            <person name="Amedeo P."/>
            <person name="Galinsky K.J."/>
            <person name="Schobel S."/>
            <person name="Inman J."/>
            <person name="Hostetler J."/>
            <person name="Miller J."/>
            <person name="Hammond M."/>
            <person name="Megy K."/>
            <person name="Lawson D."/>
            <person name="Kodira C."/>
            <person name="Sutton G."/>
            <person name="Meyer J."/>
            <person name="Hill C.A."/>
            <person name="Birren B."/>
            <person name="Nene V."/>
            <person name="Collins F."/>
            <person name="Alarcon-Chaidez F."/>
            <person name="Wikel S."/>
            <person name="Strausberg R."/>
        </authorList>
    </citation>
    <scope>NUCLEOTIDE SEQUENCE [LARGE SCALE GENOMIC DNA]</scope>
    <source>
        <strain evidence="3">Wikel</strain>
        <strain evidence="1">Wikel colony</strain>
    </source>
</reference>
<organism>
    <name type="scientific">Ixodes scapularis</name>
    <name type="common">Black-legged tick</name>
    <name type="synonym">Deer tick</name>
    <dbReference type="NCBI Taxonomy" id="6945"/>
    <lineage>
        <taxon>Eukaryota</taxon>
        <taxon>Metazoa</taxon>
        <taxon>Ecdysozoa</taxon>
        <taxon>Arthropoda</taxon>
        <taxon>Chelicerata</taxon>
        <taxon>Arachnida</taxon>
        <taxon>Acari</taxon>
        <taxon>Parasitiformes</taxon>
        <taxon>Ixodida</taxon>
        <taxon>Ixodoidea</taxon>
        <taxon>Ixodidae</taxon>
        <taxon>Ixodinae</taxon>
        <taxon>Ixodes</taxon>
    </lineage>
</organism>
<evidence type="ECO:0000313" key="3">
    <source>
        <dbReference type="Proteomes" id="UP000001555"/>
    </source>
</evidence>
<keyword evidence="3" id="KW-1185">Reference proteome</keyword>
<dbReference type="VEuPathDB" id="VectorBase:ISCI005851"/>
<sequence length="131" mass="14746">MSLLRQLGVVLWKSLYLQAVRRHYVALLVEPSLVLLVFSFARFDSRPDPGTLIKRVMAPERDAVNRDLIYGVQYVPFVVWGPGNNETYELVRTAFPFAGMRTPNLPAFRDTGCAVHKHTLNAGISTTLVMV</sequence>
<dbReference type="AlphaFoldDB" id="B7PQ72"/>
<evidence type="ECO:0000313" key="2">
    <source>
        <dbReference type="EnsemblMetazoa" id="ISCW005851-PA"/>
    </source>
</evidence>
<dbReference type="EnsemblMetazoa" id="ISCW005851-RA">
    <property type="protein sequence ID" value="ISCW005851-PA"/>
    <property type="gene ID" value="ISCW005851"/>
</dbReference>
<dbReference type="Proteomes" id="UP000001555">
    <property type="component" value="Unassembled WGS sequence"/>
</dbReference>
<dbReference type="VEuPathDB" id="VectorBase:ISCW005851"/>
<accession>B7PQ72</accession>
<dbReference type="PaxDb" id="6945-B7PQ72"/>
<evidence type="ECO:0000313" key="1">
    <source>
        <dbReference type="EMBL" id="EEC08744.1"/>
    </source>
</evidence>
<dbReference type="InParanoid" id="B7PQ72"/>
<reference evidence="2" key="2">
    <citation type="submission" date="2020-05" db="UniProtKB">
        <authorList>
            <consortium name="EnsemblMetazoa"/>
        </authorList>
    </citation>
    <scope>IDENTIFICATION</scope>
    <source>
        <strain evidence="2">wikel</strain>
    </source>
</reference>
<name>B7PQ72_IXOSC</name>
<proteinExistence type="predicted"/>
<protein>
    <submittedName>
        <fullName evidence="1 2">Uncharacterized protein</fullName>
    </submittedName>
</protein>
<gene>
    <name evidence="1" type="ORF">IscW_ISCW005851</name>
</gene>